<gene>
    <name evidence="2" type="ORF">COLO4_07567</name>
</gene>
<sequence length="45" mass="5241">MASYKWNQRLESCHLSSKQISPKTPFRDMPREISLKRGDESSLTT</sequence>
<feature type="compositionally biased region" description="Basic and acidic residues" evidence="1">
    <location>
        <begin position="25"/>
        <end position="45"/>
    </location>
</feature>
<dbReference type="EMBL" id="AWUE01013374">
    <property type="protein sequence ID" value="OMP07172.1"/>
    <property type="molecule type" value="Genomic_DNA"/>
</dbReference>
<keyword evidence="3" id="KW-1185">Reference proteome</keyword>
<dbReference type="Proteomes" id="UP000187203">
    <property type="component" value="Unassembled WGS sequence"/>
</dbReference>
<evidence type="ECO:0000256" key="1">
    <source>
        <dbReference type="SAM" id="MobiDB-lite"/>
    </source>
</evidence>
<proteinExistence type="predicted"/>
<comment type="caution">
    <text evidence="2">The sequence shown here is derived from an EMBL/GenBank/DDBJ whole genome shotgun (WGS) entry which is preliminary data.</text>
</comment>
<evidence type="ECO:0000313" key="2">
    <source>
        <dbReference type="EMBL" id="OMP07172.1"/>
    </source>
</evidence>
<organism evidence="2 3">
    <name type="scientific">Corchorus olitorius</name>
    <dbReference type="NCBI Taxonomy" id="93759"/>
    <lineage>
        <taxon>Eukaryota</taxon>
        <taxon>Viridiplantae</taxon>
        <taxon>Streptophyta</taxon>
        <taxon>Embryophyta</taxon>
        <taxon>Tracheophyta</taxon>
        <taxon>Spermatophyta</taxon>
        <taxon>Magnoliopsida</taxon>
        <taxon>eudicotyledons</taxon>
        <taxon>Gunneridae</taxon>
        <taxon>Pentapetalae</taxon>
        <taxon>rosids</taxon>
        <taxon>malvids</taxon>
        <taxon>Malvales</taxon>
        <taxon>Malvaceae</taxon>
        <taxon>Grewioideae</taxon>
        <taxon>Apeibeae</taxon>
        <taxon>Corchorus</taxon>
    </lineage>
</organism>
<dbReference type="AlphaFoldDB" id="A0A1R3KJA3"/>
<evidence type="ECO:0000313" key="3">
    <source>
        <dbReference type="Proteomes" id="UP000187203"/>
    </source>
</evidence>
<name>A0A1R3KJA3_9ROSI</name>
<protein>
    <submittedName>
        <fullName evidence="2">Uncharacterized protein</fullName>
    </submittedName>
</protein>
<reference evidence="3" key="1">
    <citation type="submission" date="2013-09" db="EMBL/GenBank/DDBJ databases">
        <title>Corchorus olitorius genome sequencing.</title>
        <authorList>
            <person name="Alam M."/>
            <person name="Haque M.S."/>
            <person name="Islam M.S."/>
            <person name="Emdad E.M."/>
            <person name="Islam M.M."/>
            <person name="Ahmed B."/>
            <person name="Halim A."/>
            <person name="Hossen Q.M.M."/>
            <person name="Hossain M.Z."/>
            <person name="Ahmed R."/>
            <person name="Khan M.M."/>
            <person name="Islam R."/>
            <person name="Rashid M.M."/>
            <person name="Khan S.A."/>
            <person name="Rahman M.S."/>
            <person name="Alam M."/>
            <person name="Yahiya A.S."/>
            <person name="Khan M.S."/>
            <person name="Azam M.S."/>
            <person name="Haque T."/>
            <person name="Lashkar M.Z.H."/>
            <person name="Akhand A.I."/>
            <person name="Morshed G."/>
            <person name="Roy S."/>
            <person name="Uddin K.S."/>
            <person name="Rabeya T."/>
            <person name="Hossain A.S."/>
            <person name="Chowdhury A."/>
            <person name="Snigdha A.R."/>
            <person name="Mortoza M.S."/>
            <person name="Matin S.A."/>
            <person name="Hoque S.M.E."/>
            <person name="Islam M.K."/>
            <person name="Roy D.K."/>
            <person name="Haider R."/>
            <person name="Moosa M.M."/>
            <person name="Elias S.M."/>
            <person name="Hasan A.M."/>
            <person name="Jahan S."/>
            <person name="Shafiuddin M."/>
            <person name="Mahmood N."/>
            <person name="Shommy N.S."/>
        </authorList>
    </citation>
    <scope>NUCLEOTIDE SEQUENCE [LARGE SCALE GENOMIC DNA]</scope>
    <source>
        <strain evidence="3">cv. O-4</strain>
    </source>
</reference>
<feature type="region of interest" description="Disordered" evidence="1">
    <location>
        <begin position="15"/>
        <end position="45"/>
    </location>
</feature>
<accession>A0A1R3KJA3</accession>